<dbReference type="SUPFAM" id="SSF53807">
    <property type="entry name" value="Helical backbone' metal receptor"/>
    <property type="match status" value="1"/>
</dbReference>
<dbReference type="Proteomes" id="UP000004836">
    <property type="component" value="Unassembled WGS sequence"/>
</dbReference>
<dbReference type="CDD" id="cd01144">
    <property type="entry name" value="BtuF"/>
    <property type="match status" value="1"/>
</dbReference>
<dbReference type="STRING" id="1220535.IMCC14465_05400"/>
<dbReference type="PANTHER" id="PTHR42860">
    <property type="entry name" value="VITAMIN B12-BINDING PROTEIN"/>
    <property type="match status" value="1"/>
</dbReference>
<feature type="domain" description="Fe/B12 periplasmic-binding" evidence="1">
    <location>
        <begin position="2"/>
        <end position="292"/>
    </location>
</feature>
<gene>
    <name evidence="2" type="ORF">IMCC14465_05400</name>
</gene>
<dbReference type="EMBL" id="ALYF01000002">
    <property type="protein sequence ID" value="EJW22146.1"/>
    <property type="molecule type" value="Genomic_DNA"/>
</dbReference>
<dbReference type="OrthoDB" id="9775594at2"/>
<comment type="caution">
    <text evidence="2">The sequence shown here is derived from an EMBL/GenBank/DDBJ whole genome shotgun (WGS) entry which is preliminary data.</text>
</comment>
<dbReference type="InterPro" id="IPR002491">
    <property type="entry name" value="ABC_transptr_periplasmic_BD"/>
</dbReference>
<evidence type="ECO:0000313" key="3">
    <source>
        <dbReference type="Proteomes" id="UP000004836"/>
    </source>
</evidence>
<dbReference type="Pfam" id="PF01497">
    <property type="entry name" value="Peripla_BP_2"/>
    <property type="match status" value="1"/>
</dbReference>
<reference evidence="2 3" key="1">
    <citation type="journal article" date="2012" name="J. Bacteriol.">
        <title>Genome Sequence of Strain IMCC14465, Isolated from the East Sea, Belonging to the PS1 Clade of Alphaproteobacteria.</title>
        <authorList>
            <person name="Yang S.J."/>
            <person name="Kang I."/>
            <person name="Cho J.C."/>
        </authorList>
    </citation>
    <scope>NUCLEOTIDE SEQUENCE [LARGE SCALE GENOMIC DNA]</scope>
    <source>
        <strain evidence="2 3">IMCC14465</strain>
    </source>
</reference>
<dbReference type="PANTHER" id="PTHR42860:SF1">
    <property type="entry name" value="VITAMIN B12-BINDING PROTEIN"/>
    <property type="match status" value="1"/>
</dbReference>
<evidence type="ECO:0000313" key="2">
    <source>
        <dbReference type="EMBL" id="EJW22146.1"/>
    </source>
</evidence>
<dbReference type="eggNOG" id="COG0614">
    <property type="taxonomic scope" value="Bacteria"/>
</dbReference>
<dbReference type="InterPro" id="IPR051030">
    <property type="entry name" value="Vitamin_B12-ABC_binding"/>
</dbReference>
<keyword evidence="3" id="KW-1185">Reference proteome</keyword>
<proteinExistence type="predicted"/>
<name>J9DJP7_9PROT</name>
<dbReference type="PROSITE" id="PS50983">
    <property type="entry name" value="FE_B12_PBP"/>
    <property type="match status" value="1"/>
</dbReference>
<organism evidence="2 3">
    <name type="scientific">alpha proteobacterium IMCC14465</name>
    <dbReference type="NCBI Taxonomy" id="1220535"/>
    <lineage>
        <taxon>Bacteria</taxon>
        <taxon>Pseudomonadati</taxon>
        <taxon>Pseudomonadota</taxon>
        <taxon>Alphaproteobacteria</taxon>
        <taxon>PS1 clade</taxon>
    </lineage>
</organism>
<dbReference type="AlphaFoldDB" id="J9DJP7"/>
<evidence type="ECO:0000259" key="1">
    <source>
        <dbReference type="PROSITE" id="PS50983"/>
    </source>
</evidence>
<dbReference type="Gene3D" id="3.40.50.1980">
    <property type="entry name" value="Nitrogenase molybdenum iron protein domain"/>
    <property type="match status" value="2"/>
</dbReference>
<protein>
    <recommendedName>
        <fullName evidence="1">Fe/B12 periplasmic-binding domain-containing protein</fullName>
    </recommendedName>
</protein>
<accession>J9DJP7</accession>
<sequence length="305" mass="33513">MKIVSLLPSATELVCALGYQENLVGRSHECDWPLGLSDLPVLTKPKMNPMAQAATIDADVRSLVEQGVSVYMLDAERLAELAPDVIVTQSQCELCAVSLGDVEAALQNWMSQQNVSPKLVSLEPMTLNDVMMDIRNLSKALACEPRGEALITEMRVGFENLAKAVSGKKRKSVFFMEWTVPLMGAGNWMPDIISYGGGDVVLGESGRHSPTIDWDDVHTADPDVIIVGPCGFDIARAREELSALTPDSRWQSLRAVQEGEVYIVNGNHFFNRPGPRLLESAQIIGEILNPACVPQLNNAERWQKW</sequence>